<accession>A0A9D3MIZ7</accession>
<gene>
    <name evidence="1" type="ORF">ANANG_G00112720</name>
</gene>
<protein>
    <submittedName>
        <fullName evidence="1">Uncharacterized protein</fullName>
    </submittedName>
</protein>
<dbReference type="EMBL" id="JAFIRN010000005">
    <property type="protein sequence ID" value="KAG5849605.1"/>
    <property type="molecule type" value="Genomic_DNA"/>
</dbReference>
<evidence type="ECO:0000313" key="1">
    <source>
        <dbReference type="EMBL" id="KAG5849605.1"/>
    </source>
</evidence>
<proteinExistence type="predicted"/>
<organism evidence="1 2">
    <name type="scientific">Anguilla anguilla</name>
    <name type="common">European freshwater eel</name>
    <name type="synonym">Muraena anguilla</name>
    <dbReference type="NCBI Taxonomy" id="7936"/>
    <lineage>
        <taxon>Eukaryota</taxon>
        <taxon>Metazoa</taxon>
        <taxon>Chordata</taxon>
        <taxon>Craniata</taxon>
        <taxon>Vertebrata</taxon>
        <taxon>Euteleostomi</taxon>
        <taxon>Actinopterygii</taxon>
        <taxon>Neopterygii</taxon>
        <taxon>Teleostei</taxon>
        <taxon>Anguilliformes</taxon>
        <taxon>Anguillidae</taxon>
        <taxon>Anguilla</taxon>
    </lineage>
</organism>
<name>A0A9D3MIZ7_ANGAN</name>
<reference evidence="1" key="1">
    <citation type="submission" date="2021-01" db="EMBL/GenBank/DDBJ databases">
        <title>A chromosome-scale assembly of European eel, Anguilla anguilla.</title>
        <authorList>
            <person name="Henkel C."/>
            <person name="Jong-Raadsen S.A."/>
            <person name="Dufour S."/>
            <person name="Weltzien F.-A."/>
            <person name="Palstra A.P."/>
            <person name="Pelster B."/>
            <person name="Spaink H.P."/>
            <person name="Van Den Thillart G.E."/>
            <person name="Jansen H."/>
            <person name="Zahm M."/>
            <person name="Klopp C."/>
            <person name="Cedric C."/>
            <person name="Louis A."/>
            <person name="Berthelot C."/>
            <person name="Parey E."/>
            <person name="Roest Crollius H."/>
            <person name="Montfort J."/>
            <person name="Robinson-Rechavi M."/>
            <person name="Bucao C."/>
            <person name="Bouchez O."/>
            <person name="Gislard M."/>
            <person name="Lluch J."/>
            <person name="Milhes M."/>
            <person name="Lampietro C."/>
            <person name="Lopez Roques C."/>
            <person name="Donnadieu C."/>
            <person name="Braasch I."/>
            <person name="Desvignes T."/>
            <person name="Postlethwait J."/>
            <person name="Bobe J."/>
            <person name="Guiguen Y."/>
            <person name="Dirks R."/>
        </authorList>
    </citation>
    <scope>NUCLEOTIDE SEQUENCE</scope>
    <source>
        <strain evidence="1">Tag_6206</strain>
        <tissue evidence="1">Liver</tissue>
    </source>
</reference>
<evidence type="ECO:0000313" key="2">
    <source>
        <dbReference type="Proteomes" id="UP001044222"/>
    </source>
</evidence>
<keyword evidence="2" id="KW-1185">Reference proteome</keyword>
<dbReference type="AlphaFoldDB" id="A0A9D3MIZ7"/>
<sequence length="243" mass="26757">MFLNRSSEIFCRVQVCLCCRYCTIGCRCVCGRSSISIYICISVSILHLTNSLSPALFQIHTQHVSTSVNLIIISSDIFLLYYVNGRKGHSFGTPNGDCHHLNIFCTANYGFLVFILPCVLGPAPGGPVTDSKNSHNPCLPTATHWSLCATHSYTLESLCYTQLHTGVSVLHTATHWSLCATHSYTLESLCYTQLHTGVSVLHTATHWSLCATHSYTLESLCYTQLHTGVSVLHTAIHWSLCAT</sequence>
<comment type="caution">
    <text evidence="1">The sequence shown here is derived from an EMBL/GenBank/DDBJ whole genome shotgun (WGS) entry which is preliminary data.</text>
</comment>
<feature type="non-terminal residue" evidence="1">
    <location>
        <position position="243"/>
    </location>
</feature>
<dbReference type="Proteomes" id="UP001044222">
    <property type="component" value="Unassembled WGS sequence"/>
</dbReference>